<feature type="domain" description="AB hydrolase-1" evidence="1">
    <location>
        <begin position="55"/>
        <end position="276"/>
    </location>
</feature>
<evidence type="ECO:0000259" key="1">
    <source>
        <dbReference type="Pfam" id="PF00561"/>
    </source>
</evidence>
<dbReference type="AlphaFoldDB" id="A0A2I2KJN5"/>
<accession>A0A2I2KJN5</accession>
<evidence type="ECO:0000313" key="3">
    <source>
        <dbReference type="Proteomes" id="UP000234331"/>
    </source>
</evidence>
<dbReference type="Proteomes" id="UP000234331">
    <property type="component" value="Unassembled WGS sequence"/>
</dbReference>
<keyword evidence="2" id="KW-0378">Hydrolase</keyword>
<sequence length="294" mass="32220">MPTADPTPRELLPPDGLAHVIDSPEGPIYYLDVGSGEPLLLVSAWGPQPGSTAWLLYRDVLAVLAKSRRCIVVELTNYGHTGPVTFHEPAHDVCVRAVVRVLDHLGIERITAVGTSQGATTCLDLALQHTGRVERLVIGACHASTGGDPYLLAPFPGEVMRLQLESQADPGSRDKLERLLRGLWYDESLVTAELVDELMAFRAQRMDHWQATQDSVSVPHSNVVDLPRVTVPTLVIHGRFDRMVPFEQALMIMSYLPSADVVVLNECGHWPPMERPDAFASLVLDFLARTSPAA</sequence>
<dbReference type="GO" id="GO:0016787">
    <property type="term" value="F:hydrolase activity"/>
    <property type="evidence" value="ECO:0007669"/>
    <property type="project" value="UniProtKB-KW"/>
</dbReference>
<evidence type="ECO:0000313" key="2">
    <source>
        <dbReference type="EMBL" id="SNQ45865.1"/>
    </source>
</evidence>
<dbReference type="PRINTS" id="PR00111">
    <property type="entry name" value="ABHYDROLASE"/>
</dbReference>
<organism evidence="2 3">
    <name type="scientific">Frankia canadensis</name>
    <dbReference type="NCBI Taxonomy" id="1836972"/>
    <lineage>
        <taxon>Bacteria</taxon>
        <taxon>Bacillati</taxon>
        <taxon>Actinomycetota</taxon>
        <taxon>Actinomycetes</taxon>
        <taxon>Frankiales</taxon>
        <taxon>Frankiaceae</taxon>
        <taxon>Frankia</taxon>
    </lineage>
</organism>
<gene>
    <name evidence="2" type="ORF">FRACA_1150019</name>
</gene>
<dbReference type="PANTHER" id="PTHR43798">
    <property type="entry name" value="MONOACYLGLYCEROL LIPASE"/>
    <property type="match status" value="1"/>
</dbReference>
<dbReference type="InterPro" id="IPR029058">
    <property type="entry name" value="AB_hydrolase_fold"/>
</dbReference>
<dbReference type="EMBL" id="FZMO01000019">
    <property type="protein sequence ID" value="SNQ45865.1"/>
    <property type="molecule type" value="Genomic_DNA"/>
</dbReference>
<dbReference type="RefSeq" id="WP_101829983.1">
    <property type="nucleotide sequence ID" value="NZ_FZMO01000019.1"/>
</dbReference>
<proteinExistence type="predicted"/>
<dbReference type="InterPro" id="IPR000073">
    <property type="entry name" value="AB_hydrolase_1"/>
</dbReference>
<dbReference type="OrthoDB" id="4481859at2"/>
<keyword evidence="3" id="KW-1185">Reference proteome</keyword>
<name>A0A2I2KJN5_9ACTN</name>
<dbReference type="Pfam" id="PF00561">
    <property type="entry name" value="Abhydrolase_1"/>
    <property type="match status" value="1"/>
</dbReference>
<reference evidence="2 3" key="1">
    <citation type="submission" date="2017-06" db="EMBL/GenBank/DDBJ databases">
        <authorList>
            <person name="Kim H.J."/>
            <person name="Triplett B.A."/>
        </authorList>
    </citation>
    <scope>NUCLEOTIDE SEQUENCE [LARGE SCALE GENOMIC DNA]</scope>
    <source>
        <strain evidence="2">FRACA_ARgP5</strain>
    </source>
</reference>
<dbReference type="InterPro" id="IPR050266">
    <property type="entry name" value="AB_hydrolase_sf"/>
</dbReference>
<dbReference type="Gene3D" id="3.40.50.1820">
    <property type="entry name" value="alpha/beta hydrolase"/>
    <property type="match status" value="1"/>
</dbReference>
<protein>
    <submittedName>
        <fullName evidence="2">Alpha/beta hydrolase-like protein</fullName>
    </submittedName>
</protein>
<dbReference type="SUPFAM" id="SSF53474">
    <property type="entry name" value="alpha/beta-Hydrolases"/>
    <property type="match status" value="1"/>
</dbReference>